<dbReference type="PaxDb" id="665571-STHERM_c00380"/>
<dbReference type="EMBL" id="CP001698">
    <property type="protein sequence ID" value="ADN01014.1"/>
    <property type="molecule type" value="Genomic_DNA"/>
</dbReference>
<dbReference type="Proteomes" id="UP000001296">
    <property type="component" value="Chromosome"/>
</dbReference>
<protein>
    <submittedName>
        <fullName evidence="3">Uncharacterized protein</fullName>
    </submittedName>
</protein>
<dbReference type="RefSeq" id="WP_013312855.1">
    <property type="nucleotide sequence ID" value="NC_014484.1"/>
</dbReference>
<keyword evidence="2" id="KW-0812">Transmembrane</keyword>
<evidence type="ECO:0000256" key="1">
    <source>
        <dbReference type="SAM" id="MobiDB-lite"/>
    </source>
</evidence>
<proteinExistence type="predicted"/>
<organism evidence="3 4">
    <name type="scientific">Winmispira thermophila (strain ATCC 49972 / DSM 6192 / RI 19.B1)</name>
    <name type="common">Spirochaeta thermophila</name>
    <dbReference type="NCBI Taxonomy" id="665571"/>
    <lineage>
        <taxon>Bacteria</taxon>
        <taxon>Pseudomonadati</taxon>
        <taxon>Spirochaetota</taxon>
        <taxon>Spirochaetia</taxon>
        <taxon>Winmispirales</taxon>
        <taxon>Winmispiraceae</taxon>
        <taxon>Winmispira</taxon>
    </lineage>
</organism>
<accession>E0RTE8</accession>
<gene>
    <name evidence="3" type="ordered locus">STHERM_c00380</name>
</gene>
<dbReference type="KEGG" id="sta:STHERM_c00380"/>
<evidence type="ECO:0000313" key="4">
    <source>
        <dbReference type="Proteomes" id="UP000001296"/>
    </source>
</evidence>
<evidence type="ECO:0000313" key="3">
    <source>
        <dbReference type="EMBL" id="ADN01014.1"/>
    </source>
</evidence>
<evidence type="ECO:0000256" key="2">
    <source>
        <dbReference type="SAM" id="Phobius"/>
    </source>
</evidence>
<feature type="transmembrane region" description="Helical" evidence="2">
    <location>
        <begin position="37"/>
        <end position="58"/>
    </location>
</feature>
<name>E0RTE8_WINT6</name>
<feature type="transmembrane region" description="Helical" evidence="2">
    <location>
        <begin position="97"/>
        <end position="115"/>
    </location>
</feature>
<keyword evidence="2" id="KW-1133">Transmembrane helix</keyword>
<feature type="region of interest" description="Disordered" evidence="1">
    <location>
        <begin position="121"/>
        <end position="140"/>
    </location>
</feature>
<feature type="transmembrane region" description="Helical" evidence="2">
    <location>
        <begin position="5"/>
        <end position="25"/>
    </location>
</feature>
<keyword evidence="2" id="KW-0472">Membrane</keyword>
<feature type="compositionally biased region" description="Basic and acidic residues" evidence="1">
    <location>
        <begin position="130"/>
        <end position="140"/>
    </location>
</feature>
<dbReference type="AlphaFoldDB" id="E0RTE8"/>
<reference evidence="3 4" key="2">
    <citation type="journal article" date="2010" name="J. Bacteriol.">
        <title>Genome sequence of the polysaccharide-degrading, thermophilic anaerobe Spirochaeta thermophila DSM 6192.</title>
        <authorList>
            <person name="Angelov A."/>
            <person name="Liebl S."/>
            <person name="Ballschmiter M."/>
            <person name="Bomeke M."/>
            <person name="Lehmann R."/>
            <person name="Liesegang H."/>
            <person name="Daniel R."/>
            <person name="Liebl W."/>
        </authorList>
    </citation>
    <scope>NUCLEOTIDE SEQUENCE [LARGE SCALE GENOMIC DNA]</scope>
    <source>
        <strain evidence="4">ATCC 49972 / DSM 6192 / RI 19.B1</strain>
    </source>
</reference>
<feature type="transmembrane region" description="Helical" evidence="2">
    <location>
        <begin position="70"/>
        <end position="91"/>
    </location>
</feature>
<sequence length="140" mass="15415">MMRKIFFLFAALWEMIRFAFLFLILQAPMRIEAGRALILLWLSGPALLLALQAFASLFERPAQGARRLHLSGKLLQVLMGLALFLSTLLSTPVIPPLFIIATTGIDALIFLGLLLDRSSVPPSHGTTPLQEKDEPCTSSP</sequence>
<reference key="1">
    <citation type="submission" date="2009-08" db="EMBL/GenBank/DDBJ databases">
        <title>The genome sequence of Spirochaeta thermophila DSM6192.</title>
        <authorList>
            <person name="Angelov A."/>
            <person name="Mientus M."/>
            <person name="Wittenberg S."/>
            <person name="Lehmann R."/>
            <person name="Liesegang H."/>
            <person name="Daniel R."/>
            <person name="Liebl W."/>
        </authorList>
    </citation>
    <scope>NUCLEOTIDE SEQUENCE</scope>
    <source>
        <strain>DSM 6192</strain>
    </source>
</reference>
<dbReference type="HOGENOM" id="CLU_1843875_0_0_12"/>